<evidence type="ECO:0000256" key="3">
    <source>
        <dbReference type="SAM" id="MobiDB-lite"/>
    </source>
</evidence>
<feature type="domain" description="Calponin-homology (CH)" evidence="4">
    <location>
        <begin position="112"/>
        <end position="216"/>
    </location>
</feature>
<sequence>MHSYDRYEIQEAVFVRWANSLADGTVRELSDILDTKFLSIFVKLITGDSFVSSGSRLQDIQNAFRLVDNGERFNQISMNEIADGNPRAICFAVWQLIQIFWKRFAPADVRDQKLAEALKDWCVERAQRFQVQISDFISSWRDGYALNAILLSYNPELFSMNQICDMRAVDRIEYAMSLAEHHVNTPRLLQPKDFSSERLDMKSVVCYLMVLYLSLTNKESSPQESHSSEQQQIESLESSKSSQSPMIINQKDIAISDSQSTADSGALSGETAQNEAEYSTSKSFEQFPSAPSSRRQSQQAVDVS</sequence>
<dbReference type="STRING" id="1147741.A0A0R3RIC4"/>
<dbReference type="Gene3D" id="1.10.418.10">
    <property type="entry name" value="Calponin-like domain"/>
    <property type="match status" value="2"/>
</dbReference>
<dbReference type="Pfam" id="PF00307">
    <property type="entry name" value="CH"/>
    <property type="match status" value="1"/>
</dbReference>
<evidence type="ECO:0000313" key="5">
    <source>
        <dbReference type="Proteomes" id="UP000050640"/>
    </source>
</evidence>
<evidence type="ECO:0000313" key="6">
    <source>
        <dbReference type="WBParaSite" id="EEL_0000123201-mRNA-1"/>
    </source>
</evidence>
<keyword evidence="2" id="KW-0009">Actin-binding</keyword>
<evidence type="ECO:0000259" key="4">
    <source>
        <dbReference type="PROSITE" id="PS50021"/>
    </source>
</evidence>
<name>A0A0R3RIC4_9BILA</name>
<feature type="compositionally biased region" description="Low complexity" evidence="3">
    <location>
        <begin position="219"/>
        <end position="244"/>
    </location>
</feature>
<keyword evidence="5" id="KW-1185">Reference proteome</keyword>
<accession>A0A0R3RIC4</accession>
<dbReference type="InterPro" id="IPR001715">
    <property type="entry name" value="CH_dom"/>
</dbReference>
<dbReference type="AlphaFoldDB" id="A0A0R3RIC4"/>
<dbReference type="PANTHER" id="PTHR11915">
    <property type="entry name" value="SPECTRIN/FILAMIN RELATED CYTOSKELETAL PROTEIN"/>
    <property type="match status" value="1"/>
</dbReference>
<reference evidence="6" key="1">
    <citation type="submission" date="2017-02" db="UniProtKB">
        <authorList>
            <consortium name="WormBaseParasite"/>
        </authorList>
    </citation>
    <scope>IDENTIFICATION</scope>
</reference>
<dbReference type="SUPFAM" id="SSF47576">
    <property type="entry name" value="Calponin-homology domain, CH-domain"/>
    <property type="match status" value="1"/>
</dbReference>
<feature type="compositionally biased region" description="Polar residues" evidence="3">
    <location>
        <begin position="270"/>
        <end position="284"/>
    </location>
</feature>
<feature type="compositionally biased region" description="Low complexity" evidence="3">
    <location>
        <begin position="286"/>
        <end position="304"/>
    </location>
</feature>
<organism evidence="5 6">
    <name type="scientific">Elaeophora elaphi</name>
    <dbReference type="NCBI Taxonomy" id="1147741"/>
    <lineage>
        <taxon>Eukaryota</taxon>
        <taxon>Metazoa</taxon>
        <taxon>Ecdysozoa</taxon>
        <taxon>Nematoda</taxon>
        <taxon>Chromadorea</taxon>
        <taxon>Rhabditida</taxon>
        <taxon>Spirurina</taxon>
        <taxon>Spiruromorpha</taxon>
        <taxon>Filarioidea</taxon>
        <taxon>Onchocercidae</taxon>
        <taxon>Elaeophora</taxon>
    </lineage>
</organism>
<dbReference type="PROSITE" id="PS00019">
    <property type="entry name" value="ACTININ_1"/>
    <property type="match status" value="1"/>
</dbReference>
<dbReference type="PROSITE" id="PS50021">
    <property type="entry name" value="CH"/>
    <property type="match status" value="1"/>
</dbReference>
<keyword evidence="1" id="KW-0677">Repeat</keyword>
<evidence type="ECO:0000256" key="2">
    <source>
        <dbReference type="ARBA" id="ARBA00023203"/>
    </source>
</evidence>
<dbReference type="InterPro" id="IPR001589">
    <property type="entry name" value="Actinin_actin-bd_CS"/>
</dbReference>
<dbReference type="Proteomes" id="UP000050640">
    <property type="component" value="Unplaced"/>
</dbReference>
<evidence type="ECO:0000256" key="1">
    <source>
        <dbReference type="ARBA" id="ARBA00022737"/>
    </source>
</evidence>
<feature type="region of interest" description="Disordered" evidence="3">
    <location>
        <begin position="219"/>
        <end position="304"/>
    </location>
</feature>
<dbReference type="InterPro" id="IPR036872">
    <property type="entry name" value="CH_dom_sf"/>
</dbReference>
<protein>
    <submittedName>
        <fullName evidence="6">Calponin-homology (CH) domain-containing protein</fullName>
    </submittedName>
</protein>
<proteinExistence type="predicted"/>
<dbReference type="WBParaSite" id="EEL_0000123201-mRNA-1">
    <property type="protein sequence ID" value="EEL_0000123201-mRNA-1"/>
    <property type="gene ID" value="EEL_0000123201"/>
</dbReference>
<dbReference type="SMART" id="SM00033">
    <property type="entry name" value="CH"/>
    <property type="match status" value="1"/>
</dbReference>
<dbReference type="GO" id="GO:0003779">
    <property type="term" value="F:actin binding"/>
    <property type="evidence" value="ECO:0007669"/>
    <property type="project" value="UniProtKB-KW"/>
</dbReference>